<dbReference type="STRING" id="326427.Cagg_3351"/>
<evidence type="ECO:0000313" key="3">
    <source>
        <dbReference type="Proteomes" id="UP000002508"/>
    </source>
</evidence>
<dbReference type="HOGENOM" id="CLU_2153846_0_0_0"/>
<feature type="transmembrane region" description="Helical" evidence="1">
    <location>
        <begin position="34"/>
        <end position="52"/>
    </location>
</feature>
<evidence type="ECO:0000313" key="2">
    <source>
        <dbReference type="EMBL" id="ACL26195.1"/>
    </source>
</evidence>
<accession>B8G8E1</accession>
<organism evidence="2 3">
    <name type="scientific">Chloroflexus aggregans (strain MD-66 / DSM 9485)</name>
    <dbReference type="NCBI Taxonomy" id="326427"/>
    <lineage>
        <taxon>Bacteria</taxon>
        <taxon>Bacillati</taxon>
        <taxon>Chloroflexota</taxon>
        <taxon>Chloroflexia</taxon>
        <taxon>Chloroflexales</taxon>
        <taxon>Chloroflexineae</taxon>
        <taxon>Chloroflexaceae</taxon>
        <taxon>Chloroflexus</taxon>
    </lineage>
</organism>
<keyword evidence="3" id="KW-1185">Reference proteome</keyword>
<reference evidence="2" key="1">
    <citation type="submission" date="2008-12" db="EMBL/GenBank/DDBJ databases">
        <title>Complete sequence of Chloroflexus aggregans DSM 9485.</title>
        <authorList>
            <consortium name="US DOE Joint Genome Institute"/>
            <person name="Lucas S."/>
            <person name="Copeland A."/>
            <person name="Lapidus A."/>
            <person name="Glavina del Rio T."/>
            <person name="Dalin E."/>
            <person name="Tice H."/>
            <person name="Pitluck S."/>
            <person name="Foster B."/>
            <person name="Larimer F."/>
            <person name="Land M."/>
            <person name="Hauser L."/>
            <person name="Kyrpides N."/>
            <person name="Mikhailova N."/>
            <person name="Bryant D."/>
            <person name="Richardson P."/>
        </authorList>
    </citation>
    <scope>NUCLEOTIDE SEQUENCE</scope>
    <source>
        <strain evidence="2">DSM 9485</strain>
    </source>
</reference>
<feature type="transmembrane region" description="Helical" evidence="1">
    <location>
        <begin position="6"/>
        <end position="22"/>
    </location>
</feature>
<keyword evidence="1" id="KW-0472">Membrane</keyword>
<dbReference type="AlphaFoldDB" id="B8G8E1"/>
<sequence length="111" mass="12272">MGLDSIRIIVALIIGVLLVVQARRSTTGSRRQWALGLGAAAMVVVATANAIPAALTPLMVIGGGLVLIAVWLLWQAYQRGELEDRFERARRYLEAERRRYDEQDRGGSHDD</sequence>
<feature type="transmembrane region" description="Helical" evidence="1">
    <location>
        <begin position="58"/>
        <end position="77"/>
    </location>
</feature>
<dbReference type="RefSeq" id="WP_015942042.1">
    <property type="nucleotide sequence ID" value="NC_011831.1"/>
</dbReference>
<dbReference type="OrthoDB" id="9843836at2"/>
<keyword evidence="1" id="KW-0812">Transmembrane</keyword>
<protein>
    <submittedName>
        <fullName evidence="2">Uncharacterized protein</fullName>
    </submittedName>
</protein>
<dbReference type="Proteomes" id="UP000002508">
    <property type="component" value="Chromosome"/>
</dbReference>
<keyword evidence="1" id="KW-1133">Transmembrane helix</keyword>
<evidence type="ECO:0000256" key="1">
    <source>
        <dbReference type="SAM" id="Phobius"/>
    </source>
</evidence>
<dbReference type="EMBL" id="CP001337">
    <property type="protein sequence ID" value="ACL26195.1"/>
    <property type="molecule type" value="Genomic_DNA"/>
</dbReference>
<dbReference type="KEGG" id="cag:Cagg_3351"/>
<name>B8G8E1_CHLAD</name>
<proteinExistence type="predicted"/>
<gene>
    <name evidence="2" type="ordered locus">Cagg_3351</name>
</gene>